<protein>
    <submittedName>
        <fullName evidence="1 3">Uncharacterized protein</fullName>
    </submittedName>
</protein>
<evidence type="ECO:0000313" key="3">
    <source>
        <dbReference type="WBParaSite" id="SRAE_X000009700.1"/>
    </source>
</evidence>
<dbReference type="CTD" id="36383145"/>
<dbReference type="EMBL" id="LN609530">
    <property type="protein sequence ID" value="CEF70766.1"/>
    <property type="molecule type" value="Genomic_DNA"/>
</dbReference>
<evidence type="ECO:0000313" key="1">
    <source>
        <dbReference type="EMBL" id="CEF70766.1"/>
    </source>
</evidence>
<dbReference type="AlphaFoldDB" id="A0A090LM22"/>
<accession>A0A090LM22</accession>
<gene>
    <name evidence="1 3 4" type="ORF">SRAE_X000009700</name>
</gene>
<dbReference type="GeneID" id="36383145"/>
<dbReference type="OrthoDB" id="5989015at2759"/>
<evidence type="ECO:0000313" key="4">
    <source>
        <dbReference type="WormBase" id="SRAE_X000009700"/>
    </source>
</evidence>
<proteinExistence type="predicted"/>
<dbReference type="InterPro" id="IPR009689">
    <property type="entry name" value="DUF1280"/>
</dbReference>
<reference evidence="3" key="2">
    <citation type="submission" date="2020-12" db="UniProtKB">
        <authorList>
            <consortium name="WormBaseParasite"/>
        </authorList>
    </citation>
    <scope>IDENTIFICATION</scope>
</reference>
<evidence type="ECO:0000313" key="2">
    <source>
        <dbReference type="Proteomes" id="UP000035682"/>
    </source>
</evidence>
<dbReference type="Pfam" id="PF06918">
    <property type="entry name" value="DUF1280"/>
    <property type="match status" value="1"/>
</dbReference>
<dbReference type="WBParaSite" id="SRAE_X000009700.1">
    <property type="protein sequence ID" value="SRAE_X000009700.1"/>
    <property type="gene ID" value="WBGene00265652"/>
</dbReference>
<sequence length="631" mass="74510">MDSIPYNESFENSDAYLKYIMDCRLDETKVLKKYEKLINQNDFEGAKSLFKEKLNELYKLRMENQSKAYDIAFLRNKVRGFKLVTTILPVRNDDYMETDYFDNTDDKEPEPKRIKRESFCNDLKNFIYEKGYVDIMTQGTLHYLAKHFGTVLSAKVTKLNLDECLSLQLLCGLSKNKFSKLKEFIEKAIGIEIFPSKLELGKLWFEIGDDSDLKYFNFIVVKKNDKYVFVDNIDDIERPQSHEIIGCYNTTIAEDLTTRYEHLVLNKKIKNDQKIVDICITGDNHNDTTKISAYFKLDNTTNTYANLLPLVIYKGIYTKETLRKVALLIGEQINSLKVLTVKPYKDHEKYTIKIRWFMIGDFKFVHYIMGDKVDFNKHPCPYCSTFKGKSLWEDYQTTANAQFNRKESNDRSIFTVIPIQRILLPLIHLFMGMFTDTFNKLKLILEKSVSKLFLKKILDEGFNNIDKHINLYWKTLDGEEIINTLQAFQRIFSNIPLGELTKQNIDDYEWIISSIYNIQSLCLADELSDSQQKDFDKQIKILKRYYSYNINTEDLKYTAKCHLLDKHFDEFKNIYRSANFFGEQGMSSGNTWILYNSNFFHWITYNPSQQCRRMFYLMKAANNCHDKGLWR</sequence>
<dbReference type="PANTHER" id="PTHR31424">
    <property type="entry name" value="PROTEIN CBG23806"/>
    <property type="match status" value="1"/>
</dbReference>
<keyword evidence="2" id="KW-1185">Reference proteome</keyword>
<organism evidence="1">
    <name type="scientific">Strongyloides ratti</name>
    <name type="common">Parasitic roundworm</name>
    <dbReference type="NCBI Taxonomy" id="34506"/>
    <lineage>
        <taxon>Eukaryota</taxon>
        <taxon>Metazoa</taxon>
        <taxon>Ecdysozoa</taxon>
        <taxon>Nematoda</taxon>
        <taxon>Chromadorea</taxon>
        <taxon>Rhabditida</taxon>
        <taxon>Tylenchina</taxon>
        <taxon>Panagrolaimomorpha</taxon>
        <taxon>Strongyloidoidea</taxon>
        <taxon>Strongyloididae</taxon>
        <taxon>Strongyloides</taxon>
    </lineage>
</organism>
<name>A0A090LM22_STRRB</name>
<dbReference type="WormBase" id="SRAE_X000009700">
    <property type="protein sequence ID" value="SRP10874"/>
    <property type="gene ID" value="WBGene00265652"/>
</dbReference>
<dbReference type="RefSeq" id="XP_024509962.1">
    <property type="nucleotide sequence ID" value="XM_024644400.1"/>
</dbReference>
<reference evidence="1 2" key="1">
    <citation type="submission" date="2014-09" db="EMBL/GenBank/DDBJ databases">
        <authorList>
            <person name="Martin A.A."/>
        </authorList>
    </citation>
    <scope>NUCLEOTIDE SEQUENCE</scope>
    <source>
        <strain evidence="2">ED321</strain>
        <strain evidence="1">ED321 Heterogonic</strain>
    </source>
</reference>
<dbReference type="STRING" id="34506.A0A090LM22"/>
<dbReference type="PANTHER" id="PTHR31424:SF3">
    <property type="entry name" value="RING-TYPE DOMAIN-CONTAINING PROTEIN"/>
    <property type="match status" value="1"/>
</dbReference>
<dbReference type="Proteomes" id="UP000035682">
    <property type="component" value="Unplaced"/>
</dbReference>